<name>A0A1L0B978_9ASCO</name>
<feature type="region of interest" description="Disordered" evidence="10">
    <location>
        <begin position="91"/>
        <end position="134"/>
    </location>
</feature>
<comment type="similarity">
    <text evidence="3 9">Belongs to the UTP25 family.</text>
</comment>
<evidence type="ECO:0000256" key="2">
    <source>
        <dbReference type="ARBA" id="ARBA00004604"/>
    </source>
</evidence>
<dbReference type="STRING" id="45354.A0A1L0B978"/>
<keyword evidence="6 9" id="KW-0698">rRNA processing</keyword>
<dbReference type="PANTHER" id="PTHR12933">
    <property type="entry name" value="ORF PROTEIN-RELATED"/>
    <property type="match status" value="1"/>
</dbReference>
<comment type="function">
    <text evidence="1 9">DEAD-box RNA helicase-like protein required for pre-18S rRNA processing, specifically at sites A0, A1, and A2.</text>
</comment>
<keyword evidence="8 9" id="KW-0687">Ribonucleoprotein</keyword>
<evidence type="ECO:0000256" key="4">
    <source>
        <dbReference type="ARBA" id="ARBA00015422"/>
    </source>
</evidence>
<dbReference type="InterPro" id="IPR010678">
    <property type="entry name" value="UTP25"/>
</dbReference>
<dbReference type="Pfam" id="PF06862">
    <property type="entry name" value="Utp25_C"/>
    <property type="match status" value="1"/>
</dbReference>
<gene>
    <name evidence="13" type="ORF">SAMEA4029010_CIC11G00000000530</name>
</gene>
<evidence type="ECO:0000256" key="7">
    <source>
        <dbReference type="ARBA" id="ARBA00023242"/>
    </source>
</evidence>
<keyword evidence="7 9" id="KW-0539">Nucleus</keyword>
<evidence type="ECO:0000256" key="6">
    <source>
        <dbReference type="ARBA" id="ARBA00022552"/>
    </source>
</evidence>
<dbReference type="AlphaFoldDB" id="A0A1L0B978"/>
<feature type="domain" description="UTP25 C-terminal" evidence="11">
    <location>
        <begin position="518"/>
        <end position="707"/>
    </location>
</feature>
<feature type="compositionally biased region" description="Basic and acidic residues" evidence="10">
    <location>
        <begin position="61"/>
        <end position="71"/>
    </location>
</feature>
<reference evidence="13 14" key="1">
    <citation type="submission" date="2016-10" db="EMBL/GenBank/DDBJ databases">
        <authorList>
            <person name="de Groot N.N."/>
        </authorList>
    </citation>
    <scope>NUCLEOTIDE SEQUENCE [LARGE SCALE GENOMIC DNA]</scope>
    <source>
        <strain evidence="13 14">CBS 141442</strain>
    </source>
</reference>
<evidence type="ECO:0000256" key="10">
    <source>
        <dbReference type="SAM" id="MobiDB-lite"/>
    </source>
</evidence>
<protein>
    <recommendedName>
        <fullName evidence="4 9">U3 small nucleolar RNA-associated protein 25</fullName>
        <shortName evidence="9">U3 snoRNA-associated protein 25</shortName>
    </recommendedName>
</protein>
<dbReference type="InterPro" id="IPR053939">
    <property type="entry name" value="UTP25_C"/>
</dbReference>
<organism evidence="13 14">
    <name type="scientific">Sungouiella intermedia</name>
    <dbReference type="NCBI Taxonomy" id="45354"/>
    <lineage>
        <taxon>Eukaryota</taxon>
        <taxon>Fungi</taxon>
        <taxon>Dikarya</taxon>
        <taxon>Ascomycota</taxon>
        <taxon>Saccharomycotina</taxon>
        <taxon>Pichiomycetes</taxon>
        <taxon>Metschnikowiaceae</taxon>
        <taxon>Sungouiella</taxon>
    </lineage>
</organism>
<evidence type="ECO:0000313" key="13">
    <source>
        <dbReference type="EMBL" id="SGZ47624.1"/>
    </source>
</evidence>
<evidence type="ECO:0000256" key="3">
    <source>
        <dbReference type="ARBA" id="ARBA00009223"/>
    </source>
</evidence>
<dbReference type="OrthoDB" id="10264378at2759"/>
<dbReference type="PANTHER" id="PTHR12933:SF0">
    <property type="entry name" value="U3 SMALL NUCLEOLAR RNA-ASSOCIATED PROTEIN 25 HOMOLOG"/>
    <property type="match status" value="1"/>
</dbReference>
<dbReference type="Pfam" id="PF22916">
    <property type="entry name" value="UTP25_NTPase-like"/>
    <property type="match status" value="1"/>
</dbReference>
<evidence type="ECO:0000259" key="12">
    <source>
        <dbReference type="Pfam" id="PF22916"/>
    </source>
</evidence>
<dbReference type="GO" id="GO:0019843">
    <property type="term" value="F:rRNA binding"/>
    <property type="evidence" value="ECO:0007669"/>
    <property type="project" value="TreeGrafter"/>
</dbReference>
<dbReference type="GO" id="GO:0034511">
    <property type="term" value="F:U3 snoRNA binding"/>
    <property type="evidence" value="ECO:0007669"/>
    <property type="project" value="InterPro"/>
</dbReference>
<dbReference type="GO" id="GO:0000462">
    <property type="term" value="P:maturation of SSU-rRNA from tricistronic rRNA transcript (SSU-rRNA, 5.8S rRNA, LSU-rRNA)"/>
    <property type="evidence" value="ECO:0007669"/>
    <property type="project" value="TreeGrafter"/>
</dbReference>
<dbReference type="Proteomes" id="UP000182334">
    <property type="component" value="Chromosome I"/>
</dbReference>
<evidence type="ECO:0000256" key="1">
    <source>
        <dbReference type="ARBA" id="ARBA00002883"/>
    </source>
</evidence>
<dbReference type="Gene3D" id="3.40.50.300">
    <property type="entry name" value="P-loop containing nucleotide triphosphate hydrolases"/>
    <property type="match status" value="1"/>
</dbReference>
<feature type="compositionally biased region" description="Acidic residues" evidence="10">
    <location>
        <begin position="46"/>
        <end position="60"/>
    </location>
</feature>
<dbReference type="InterPro" id="IPR053940">
    <property type="entry name" value="UTP25_NTPase-like"/>
</dbReference>
<dbReference type="EMBL" id="LT635756">
    <property type="protein sequence ID" value="SGZ47624.1"/>
    <property type="molecule type" value="Genomic_DNA"/>
</dbReference>
<evidence type="ECO:0000256" key="8">
    <source>
        <dbReference type="ARBA" id="ARBA00023274"/>
    </source>
</evidence>
<feature type="region of interest" description="Disordered" evidence="10">
    <location>
        <begin position="1"/>
        <end position="71"/>
    </location>
</feature>
<evidence type="ECO:0000313" key="14">
    <source>
        <dbReference type="Proteomes" id="UP000182334"/>
    </source>
</evidence>
<sequence length="708" mass="81943">MPPHKRSKNGSTSYSATKKHRPNLGRQQLRTVKRTARRDIPHEEPEVQEPSEEEEELEQLEEPKSSKHFEDGKAYDALLTLLNADHKQIMTTSKSSGSKVTEDEDIAGLNVDEAEENDEESADESEVEEEVEENENILNKDPFELHFNLISEDFVESKAKAIGEKQKWPTSGKERIEKLAYFCTSQTAPGPKFEGGVVSTSNQFEDYTSIKKRVYETYLNNYGSKLSPLDQSLLQNLLSYKDINYPTRTYKNTSYRKLYITHVLNHIFKTRDRVLKNNDKLHNYQSDLKSGKLKPGSQEPELRDQGFTRPKVLILLPTRNAAYEVVEQMIKLSGSDQQENRKKFKAQFYEEGQPPETKPDDFRHIFKGNSNDFFSIGLKFTRKSIKLYSSFYSSDVLIASPIGLSMILEDPKQSKRQYDFLSSIEVMVIDNANQIEMQNWDHVGTVLKYVNKIPKDFHGADFSRIRMWAINDHARLLRQTLVFSEFLTPSVNSIVSKSQNIAGKVRYRPEISSHTCIMNSIGLKIKQIFQRFESPDPQSTYEARFKFFVNSVLPSITKQTSYEDGLLIFIPSYFDYVRVKTYMKNNTKFDFGTIDEYSSQSKVSRARQGFLTGKIKMLLYTERIHHFRRFELSGVKNVLIYEPPSNPLFYKELLRFVGKSVFKSEADIDLSFVKTIYSKWDAVTLERIVGNERAPVLCNSVNEMYEFR</sequence>
<proteinExistence type="inferred from homology"/>
<feature type="domain" description="UTP25 NTP hydrolase-like" evidence="12">
    <location>
        <begin position="240"/>
        <end position="505"/>
    </location>
</feature>
<comment type="subunit">
    <text evidence="9">Component of the ribosomal small subunit (SSU) processome composed of at least 40 protein subunits and snoRNA U3.</text>
</comment>
<comment type="subcellular location">
    <subcellularLocation>
        <location evidence="2 9">Nucleus</location>
        <location evidence="2 9">Nucleolus</location>
    </subcellularLocation>
</comment>
<keyword evidence="14" id="KW-1185">Reference proteome</keyword>
<accession>A0A1L0B978</accession>
<evidence type="ECO:0000256" key="5">
    <source>
        <dbReference type="ARBA" id="ARBA00022517"/>
    </source>
</evidence>
<feature type="compositionally biased region" description="Acidic residues" evidence="10">
    <location>
        <begin position="102"/>
        <end position="134"/>
    </location>
</feature>
<dbReference type="InterPro" id="IPR027417">
    <property type="entry name" value="P-loop_NTPase"/>
</dbReference>
<keyword evidence="5 9" id="KW-0690">Ribosome biogenesis</keyword>
<evidence type="ECO:0000259" key="11">
    <source>
        <dbReference type="Pfam" id="PF06862"/>
    </source>
</evidence>
<dbReference type="GO" id="GO:0032040">
    <property type="term" value="C:small-subunit processome"/>
    <property type="evidence" value="ECO:0007669"/>
    <property type="project" value="TreeGrafter"/>
</dbReference>
<evidence type="ECO:0000256" key="9">
    <source>
        <dbReference type="RuleBase" id="RU365070"/>
    </source>
</evidence>